<keyword evidence="10 15" id="KW-0408">Iron</keyword>
<feature type="binding site" description="axial binding residue" evidence="15">
    <location>
        <position position="48"/>
    </location>
    <ligand>
        <name>heme</name>
        <dbReference type="ChEBI" id="CHEBI:30413"/>
    </ligand>
    <ligandPart>
        <name>Fe</name>
        <dbReference type="ChEBI" id="CHEBI:18248"/>
    </ligandPart>
</feature>
<evidence type="ECO:0000256" key="14">
    <source>
        <dbReference type="ARBA" id="ARBA00023288"/>
    </source>
</evidence>
<keyword evidence="13" id="KW-0325">Glycoprotein</keyword>
<keyword evidence="17" id="KW-0812">Transmembrane</keyword>
<evidence type="ECO:0000256" key="11">
    <source>
        <dbReference type="ARBA" id="ARBA00023136"/>
    </source>
</evidence>
<evidence type="ECO:0000256" key="3">
    <source>
        <dbReference type="ARBA" id="ARBA00010031"/>
    </source>
</evidence>
<evidence type="ECO:0000256" key="2">
    <source>
        <dbReference type="ARBA" id="ARBA00004613"/>
    </source>
</evidence>
<comment type="caution">
    <text evidence="15">Lacks conserved residue(s) required for the propagation of feature annotation.</text>
</comment>
<dbReference type="GO" id="GO:0005886">
    <property type="term" value="C:plasma membrane"/>
    <property type="evidence" value="ECO:0007669"/>
    <property type="project" value="UniProtKB-SubCell"/>
</dbReference>
<evidence type="ECO:0000256" key="15">
    <source>
        <dbReference type="PROSITE-ProRule" id="PRU01356"/>
    </source>
</evidence>
<evidence type="ECO:0000313" key="21">
    <source>
        <dbReference type="Proteomes" id="UP000639643"/>
    </source>
</evidence>
<evidence type="ECO:0000256" key="9">
    <source>
        <dbReference type="ARBA" id="ARBA00022729"/>
    </source>
</evidence>
<dbReference type="SMART" id="SM00747">
    <property type="entry name" value="CFEM"/>
    <property type="match status" value="1"/>
</dbReference>
<evidence type="ECO:0000256" key="1">
    <source>
        <dbReference type="ARBA" id="ARBA00004609"/>
    </source>
</evidence>
<comment type="similarity">
    <text evidence="3">Belongs to the RBT5 family.</text>
</comment>
<evidence type="ECO:0000259" key="19">
    <source>
        <dbReference type="PROSITE" id="PS52012"/>
    </source>
</evidence>
<evidence type="ECO:0000256" key="5">
    <source>
        <dbReference type="ARBA" id="ARBA00022525"/>
    </source>
</evidence>
<evidence type="ECO:0000256" key="16">
    <source>
        <dbReference type="SAM" id="MobiDB-lite"/>
    </source>
</evidence>
<dbReference type="InterPro" id="IPR008427">
    <property type="entry name" value="Extracellular_membr_CFEM_dom"/>
</dbReference>
<name>A0A8H6K571_9PEZI</name>
<keyword evidence="6 15" id="KW-0349">Heme</keyword>
<dbReference type="EMBL" id="WIGM01000458">
    <property type="protein sequence ID" value="KAF6824661.1"/>
    <property type="molecule type" value="Genomic_DNA"/>
</dbReference>
<keyword evidence="12 15" id="KW-1015">Disulfide bond</keyword>
<dbReference type="OrthoDB" id="2019572at2759"/>
<evidence type="ECO:0000256" key="18">
    <source>
        <dbReference type="SAM" id="SignalP"/>
    </source>
</evidence>
<comment type="caution">
    <text evidence="20">The sequence shown here is derived from an EMBL/GenBank/DDBJ whole genome shotgun (WGS) entry which is preliminary data.</text>
</comment>
<feature type="domain" description="CFEM" evidence="19">
    <location>
        <begin position="1"/>
        <end position="113"/>
    </location>
</feature>
<evidence type="ECO:0000256" key="12">
    <source>
        <dbReference type="ARBA" id="ARBA00023157"/>
    </source>
</evidence>
<accession>A0A8H6K571</accession>
<dbReference type="GO" id="GO:0098552">
    <property type="term" value="C:side of membrane"/>
    <property type="evidence" value="ECO:0007669"/>
    <property type="project" value="UniProtKB-KW"/>
</dbReference>
<feature type="disulfide bond" evidence="15">
    <location>
        <begin position="44"/>
        <end position="51"/>
    </location>
</feature>
<keyword evidence="9 18" id="KW-0732">Signal</keyword>
<keyword evidence="7" id="KW-0336">GPI-anchor</keyword>
<keyword evidence="14" id="KW-0449">Lipoprotein</keyword>
<keyword evidence="5" id="KW-0964">Secreted</keyword>
<dbReference type="PROSITE" id="PS52012">
    <property type="entry name" value="CFEM"/>
    <property type="match status" value="1"/>
</dbReference>
<dbReference type="AlphaFoldDB" id="A0A8H6K571"/>
<keyword evidence="4" id="KW-1003">Cell membrane</keyword>
<feature type="disulfide bond" evidence="15">
    <location>
        <begin position="53"/>
        <end position="86"/>
    </location>
</feature>
<keyword evidence="8 15" id="KW-0479">Metal-binding</keyword>
<organism evidence="20 21">
    <name type="scientific">Colletotrichum musicola</name>
    <dbReference type="NCBI Taxonomy" id="2175873"/>
    <lineage>
        <taxon>Eukaryota</taxon>
        <taxon>Fungi</taxon>
        <taxon>Dikarya</taxon>
        <taxon>Ascomycota</taxon>
        <taxon>Pezizomycotina</taxon>
        <taxon>Sordariomycetes</taxon>
        <taxon>Hypocreomycetidae</taxon>
        <taxon>Glomerellales</taxon>
        <taxon>Glomerellaceae</taxon>
        <taxon>Colletotrichum</taxon>
        <taxon>Colletotrichum orchidearum species complex</taxon>
    </lineage>
</organism>
<evidence type="ECO:0000256" key="7">
    <source>
        <dbReference type="ARBA" id="ARBA00022622"/>
    </source>
</evidence>
<keyword evidence="21" id="KW-1185">Reference proteome</keyword>
<evidence type="ECO:0000256" key="10">
    <source>
        <dbReference type="ARBA" id="ARBA00023004"/>
    </source>
</evidence>
<protein>
    <recommendedName>
        <fullName evidence="19">CFEM domain-containing protein</fullName>
    </recommendedName>
</protein>
<evidence type="ECO:0000256" key="8">
    <source>
        <dbReference type="ARBA" id="ARBA00022723"/>
    </source>
</evidence>
<dbReference type="PROSITE" id="PS51257">
    <property type="entry name" value="PROKAR_LIPOPROTEIN"/>
    <property type="match status" value="1"/>
</dbReference>
<feature type="chain" id="PRO_5034308832" description="CFEM domain-containing protein" evidence="18">
    <location>
        <begin position="22"/>
        <end position="271"/>
    </location>
</feature>
<evidence type="ECO:0000256" key="17">
    <source>
        <dbReference type="SAM" id="Phobius"/>
    </source>
</evidence>
<comment type="subcellular location">
    <subcellularLocation>
        <location evidence="1">Cell membrane</location>
        <topology evidence="1">Lipid-anchor</topology>
        <topology evidence="1">GPI-anchor</topology>
    </subcellularLocation>
    <subcellularLocation>
        <location evidence="2">Secreted</location>
    </subcellularLocation>
</comment>
<evidence type="ECO:0000256" key="13">
    <source>
        <dbReference type="ARBA" id="ARBA00023180"/>
    </source>
</evidence>
<dbReference type="Proteomes" id="UP000639643">
    <property type="component" value="Unassembled WGS sequence"/>
</dbReference>
<dbReference type="Pfam" id="PF05730">
    <property type="entry name" value="CFEM"/>
    <property type="match status" value="1"/>
</dbReference>
<evidence type="ECO:0000256" key="4">
    <source>
        <dbReference type="ARBA" id="ARBA00022475"/>
    </source>
</evidence>
<dbReference type="GO" id="GO:0046872">
    <property type="term" value="F:metal ion binding"/>
    <property type="evidence" value="ECO:0007669"/>
    <property type="project" value="UniProtKB-UniRule"/>
</dbReference>
<dbReference type="PANTHER" id="PTHR37928">
    <property type="entry name" value="CFEM DOMAIN PROTEIN (AFU_ORTHOLOGUE AFUA_6G14090)"/>
    <property type="match status" value="1"/>
</dbReference>
<feature type="region of interest" description="Disordered" evidence="16">
    <location>
        <begin position="92"/>
        <end position="173"/>
    </location>
</feature>
<reference evidence="20" key="1">
    <citation type="journal article" date="2020" name="Phytopathology">
        <title>Genome Sequence Resources of Colletotrichum truncatum, C. plurivorum, C. musicola, and C. sojae: Four Species Pathogenic to Soybean (Glycine max).</title>
        <authorList>
            <person name="Rogerio F."/>
            <person name="Boufleur T.R."/>
            <person name="Ciampi-Guillardi M."/>
            <person name="Sukno S.A."/>
            <person name="Thon M.R."/>
            <person name="Massola Junior N.S."/>
            <person name="Baroncelli R."/>
        </authorList>
    </citation>
    <scope>NUCLEOTIDE SEQUENCE</scope>
    <source>
        <strain evidence="20">LFN0074</strain>
    </source>
</reference>
<keyword evidence="17" id="KW-1133">Transmembrane helix</keyword>
<proteinExistence type="inferred from homology"/>
<dbReference type="InterPro" id="IPR051735">
    <property type="entry name" value="CFEM_domain"/>
</dbReference>
<evidence type="ECO:0000313" key="20">
    <source>
        <dbReference type="EMBL" id="KAF6824661.1"/>
    </source>
</evidence>
<feature type="compositionally biased region" description="Pro residues" evidence="16">
    <location>
        <begin position="101"/>
        <end position="114"/>
    </location>
</feature>
<gene>
    <name evidence="20" type="ORF">CMUS01_10135</name>
</gene>
<feature type="signal peptide" evidence="18">
    <location>
        <begin position="1"/>
        <end position="21"/>
    </location>
</feature>
<keyword evidence="11 17" id="KW-0472">Membrane</keyword>
<sequence>MRSHCWLRAVTISALAILSCGQLDSLPACGISCVNAVIAKGFGCASQDNVCLCKQQDFVFGVRDCASQACGAEIAPKVNDYVTSLCATATRATPSSAPTQSQPPSPTPPLPASPAPTLQTTLPPPNTAKPAGVATSSSQPIAPSPSEPGVSSRRPSGIAQPSQLPSNIPTTLGNVANGPPSLSVPAKAGIGVAAGVGVLAIGLALYLLIRRPKNRARSMQISGPMPGSGRDYSGGYSGGMIGMTSKNYSELEMRSRRYEEMIPRQSPRRVL</sequence>
<dbReference type="GO" id="GO:0005576">
    <property type="term" value="C:extracellular region"/>
    <property type="evidence" value="ECO:0007669"/>
    <property type="project" value="UniProtKB-SubCell"/>
</dbReference>
<evidence type="ECO:0000256" key="6">
    <source>
        <dbReference type="ARBA" id="ARBA00022617"/>
    </source>
</evidence>
<feature type="transmembrane region" description="Helical" evidence="17">
    <location>
        <begin position="188"/>
        <end position="209"/>
    </location>
</feature>
<feature type="compositionally biased region" description="Polar residues" evidence="16">
    <location>
        <begin position="159"/>
        <end position="173"/>
    </location>
</feature>
<dbReference type="PANTHER" id="PTHR37928:SF1">
    <property type="entry name" value="CFEM DOMAIN PROTEIN (AFU_ORTHOLOGUE AFUA_6G14090)"/>
    <property type="match status" value="1"/>
</dbReference>